<dbReference type="Pfam" id="PF00268">
    <property type="entry name" value="Ribonuc_red_sm"/>
    <property type="match status" value="1"/>
</dbReference>
<dbReference type="AlphaFoldDB" id="A0ABC8JG93"/>
<evidence type="ECO:0000313" key="2">
    <source>
        <dbReference type="Proteomes" id="UP001642260"/>
    </source>
</evidence>
<keyword evidence="2" id="KW-1185">Reference proteome</keyword>
<sequence>MYSQLLETFIKNSQEKDRLFNAIETIPCISRDEGLHCDFACLLYSFLQKKLSVEKVYQIVHEAVEIETEFVCKGLSCDLIGMNSDLMSQYIQFVTDRLLVTLGCERRYKAENPFDWMEFISLQ</sequence>
<reference evidence="1 2" key="1">
    <citation type="submission" date="2022-03" db="EMBL/GenBank/DDBJ databases">
        <authorList>
            <person name="Macdonald S."/>
            <person name="Ahmed S."/>
            <person name="Newling K."/>
        </authorList>
    </citation>
    <scope>NUCLEOTIDE SEQUENCE [LARGE SCALE GENOMIC DNA]</scope>
</reference>
<protein>
    <submittedName>
        <fullName evidence="1">Uncharacterized protein</fullName>
    </submittedName>
</protein>
<gene>
    <name evidence="1" type="ORF">ERUC_LOCUS10112</name>
</gene>
<proteinExistence type="predicted"/>
<organism evidence="1 2">
    <name type="scientific">Eruca vesicaria subsp. sativa</name>
    <name type="common">Garden rocket</name>
    <name type="synonym">Eruca sativa</name>
    <dbReference type="NCBI Taxonomy" id="29727"/>
    <lineage>
        <taxon>Eukaryota</taxon>
        <taxon>Viridiplantae</taxon>
        <taxon>Streptophyta</taxon>
        <taxon>Embryophyta</taxon>
        <taxon>Tracheophyta</taxon>
        <taxon>Spermatophyta</taxon>
        <taxon>Magnoliopsida</taxon>
        <taxon>eudicotyledons</taxon>
        <taxon>Gunneridae</taxon>
        <taxon>Pentapetalae</taxon>
        <taxon>rosids</taxon>
        <taxon>malvids</taxon>
        <taxon>Brassicales</taxon>
        <taxon>Brassicaceae</taxon>
        <taxon>Brassiceae</taxon>
        <taxon>Eruca</taxon>
    </lineage>
</organism>
<dbReference type="InterPro" id="IPR012348">
    <property type="entry name" value="RNR-like"/>
</dbReference>
<dbReference type="Proteomes" id="UP001642260">
    <property type="component" value="Unassembled WGS sequence"/>
</dbReference>
<accession>A0ABC8JG93</accession>
<dbReference type="SUPFAM" id="SSF47240">
    <property type="entry name" value="Ferritin-like"/>
    <property type="match status" value="1"/>
</dbReference>
<evidence type="ECO:0000313" key="1">
    <source>
        <dbReference type="EMBL" id="CAH8324352.1"/>
    </source>
</evidence>
<dbReference type="PANTHER" id="PTHR23409">
    <property type="entry name" value="RIBONUCLEOSIDE-DIPHOSPHATE REDUCTASE SMALL CHAIN"/>
    <property type="match status" value="1"/>
</dbReference>
<name>A0ABC8JG93_ERUVS</name>
<dbReference type="InterPro" id="IPR000358">
    <property type="entry name" value="RNR_small_fam"/>
</dbReference>
<dbReference type="EMBL" id="CAKOAT010100710">
    <property type="protein sequence ID" value="CAH8324352.1"/>
    <property type="molecule type" value="Genomic_DNA"/>
</dbReference>
<dbReference type="InterPro" id="IPR009078">
    <property type="entry name" value="Ferritin-like_SF"/>
</dbReference>
<dbReference type="Gene3D" id="1.10.620.20">
    <property type="entry name" value="Ribonucleotide Reductase, subunit A"/>
    <property type="match status" value="1"/>
</dbReference>
<dbReference type="PANTHER" id="PTHR23409:SF35">
    <property type="entry name" value="RIBONUCLEOSIDE-DIPHOSPHATE REDUCTASE SMALL CHAIN A"/>
    <property type="match status" value="1"/>
</dbReference>
<comment type="caution">
    <text evidence="1">The sequence shown here is derived from an EMBL/GenBank/DDBJ whole genome shotgun (WGS) entry which is preliminary data.</text>
</comment>